<feature type="modified residue" description="2',4',5'-topaquinone" evidence="8">
    <location>
        <position position="462"/>
    </location>
</feature>
<dbReference type="InterPro" id="IPR016182">
    <property type="entry name" value="Cu_amine_oxidase_N-reg"/>
</dbReference>
<evidence type="ECO:0000256" key="5">
    <source>
        <dbReference type="ARBA" id="ARBA00023002"/>
    </source>
</evidence>
<accession>A0AAE0M3H4</accession>
<proteinExistence type="inferred from homology"/>
<evidence type="ECO:0000256" key="1">
    <source>
        <dbReference type="ARBA" id="ARBA00001935"/>
    </source>
</evidence>
<feature type="domain" description="Copper amine oxidase catalytic" evidence="10">
    <location>
        <begin position="306"/>
        <end position="706"/>
    </location>
</feature>
<dbReference type="SUPFAM" id="SSF54416">
    <property type="entry name" value="Amine oxidase N-terminal region"/>
    <property type="match status" value="2"/>
</dbReference>
<feature type="active site" description="Proton acceptor" evidence="7">
    <location>
        <position position="381"/>
    </location>
</feature>
<evidence type="ECO:0000313" key="13">
    <source>
        <dbReference type="Proteomes" id="UP001286456"/>
    </source>
</evidence>
<keyword evidence="4 7" id="KW-0801">TPQ</keyword>
<dbReference type="Pfam" id="PF01179">
    <property type="entry name" value="Cu_amine_oxid"/>
    <property type="match status" value="1"/>
</dbReference>
<evidence type="ECO:0000259" key="11">
    <source>
        <dbReference type="Pfam" id="PF09248"/>
    </source>
</evidence>
<evidence type="ECO:0000256" key="2">
    <source>
        <dbReference type="ARBA" id="ARBA00007983"/>
    </source>
</evidence>
<comment type="PTM">
    <text evidence="8 9">Topaquinone (TPQ) is generated by copper-dependent autoxidation of a specific tyrosyl residue.</text>
</comment>
<feature type="active site" description="Schiff-base intermediate with substrate; via topaquinone" evidence="7">
    <location>
        <position position="462"/>
    </location>
</feature>
<gene>
    <name evidence="12" type="ORF">B0T19DRAFT_493534</name>
</gene>
<comment type="caution">
    <text evidence="12">The sequence shown here is derived from an EMBL/GenBank/DDBJ whole genome shotgun (WGS) entry which is preliminary data.</text>
</comment>
<evidence type="ECO:0000256" key="6">
    <source>
        <dbReference type="ARBA" id="ARBA00023008"/>
    </source>
</evidence>
<dbReference type="Proteomes" id="UP001286456">
    <property type="component" value="Unassembled WGS sequence"/>
</dbReference>
<evidence type="ECO:0000313" key="12">
    <source>
        <dbReference type="EMBL" id="KAK3317705.1"/>
    </source>
</evidence>
<evidence type="ECO:0000256" key="3">
    <source>
        <dbReference type="ARBA" id="ARBA00022723"/>
    </source>
</evidence>
<dbReference type="InterPro" id="IPR015328">
    <property type="entry name" value="DUF1965"/>
</dbReference>
<reference evidence="12" key="1">
    <citation type="journal article" date="2023" name="Mol. Phylogenet. Evol.">
        <title>Genome-scale phylogeny and comparative genomics of the fungal order Sordariales.</title>
        <authorList>
            <person name="Hensen N."/>
            <person name="Bonometti L."/>
            <person name="Westerberg I."/>
            <person name="Brannstrom I.O."/>
            <person name="Guillou S."/>
            <person name="Cros-Aarteil S."/>
            <person name="Calhoun S."/>
            <person name="Haridas S."/>
            <person name="Kuo A."/>
            <person name="Mondo S."/>
            <person name="Pangilinan J."/>
            <person name="Riley R."/>
            <person name="LaButti K."/>
            <person name="Andreopoulos B."/>
            <person name="Lipzen A."/>
            <person name="Chen C."/>
            <person name="Yan M."/>
            <person name="Daum C."/>
            <person name="Ng V."/>
            <person name="Clum A."/>
            <person name="Steindorff A."/>
            <person name="Ohm R.A."/>
            <person name="Martin F."/>
            <person name="Silar P."/>
            <person name="Natvig D.O."/>
            <person name="Lalanne C."/>
            <person name="Gautier V."/>
            <person name="Ament-Velasquez S.L."/>
            <person name="Kruys A."/>
            <person name="Hutchinson M.I."/>
            <person name="Powell A.J."/>
            <person name="Barry K."/>
            <person name="Miller A.N."/>
            <person name="Grigoriev I.V."/>
            <person name="Debuchy R."/>
            <person name="Gladieux P."/>
            <person name="Hiltunen Thoren M."/>
            <person name="Johannesson H."/>
        </authorList>
    </citation>
    <scope>NUCLEOTIDE SEQUENCE</scope>
    <source>
        <strain evidence="12">SMH4131-1</strain>
    </source>
</reference>
<comment type="similarity">
    <text evidence="2 9">Belongs to the copper/topaquinone oxidase family.</text>
</comment>
<reference evidence="12" key="2">
    <citation type="submission" date="2023-06" db="EMBL/GenBank/DDBJ databases">
        <authorList>
            <consortium name="Lawrence Berkeley National Laboratory"/>
            <person name="Haridas S."/>
            <person name="Hensen N."/>
            <person name="Bonometti L."/>
            <person name="Westerberg I."/>
            <person name="Brannstrom I.O."/>
            <person name="Guillou S."/>
            <person name="Cros-Aarteil S."/>
            <person name="Calhoun S."/>
            <person name="Kuo A."/>
            <person name="Mondo S."/>
            <person name="Pangilinan J."/>
            <person name="Riley R."/>
            <person name="Labutti K."/>
            <person name="Andreopoulos B."/>
            <person name="Lipzen A."/>
            <person name="Chen C."/>
            <person name="Yanf M."/>
            <person name="Daum C."/>
            <person name="Ng V."/>
            <person name="Clum A."/>
            <person name="Steindorff A."/>
            <person name="Ohm R."/>
            <person name="Martin F."/>
            <person name="Silar P."/>
            <person name="Natvig D."/>
            <person name="Lalanne C."/>
            <person name="Gautier V."/>
            <person name="Ament-Velasquez S.L."/>
            <person name="Kruys A."/>
            <person name="Hutchinson M.I."/>
            <person name="Powell A.J."/>
            <person name="Barry K."/>
            <person name="Miller A.N."/>
            <person name="Grigoriev I.V."/>
            <person name="Debuchy R."/>
            <person name="Gladieux P."/>
            <person name="Thoren M.H."/>
            <person name="Johannesson H."/>
        </authorList>
    </citation>
    <scope>NUCLEOTIDE SEQUENCE</scope>
    <source>
        <strain evidence="12">SMH4131-1</strain>
    </source>
</reference>
<keyword evidence="3 9" id="KW-0479">Metal-binding</keyword>
<keyword evidence="6 9" id="KW-0186">Copper</keyword>
<dbReference type="PANTHER" id="PTHR10638:SF20">
    <property type="entry name" value="AMINE OXIDASE"/>
    <property type="match status" value="1"/>
</dbReference>
<keyword evidence="5 9" id="KW-0560">Oxidoreductase</keyword>
<dbReference type="GO" id="GO:0005507">
    <property type="term" value="F:copper ion binding"/>
    <property type="evidence" value="ECO:0007669"/>
    <property type="project" value="InterPro"/>
</dbReference>
<comment type="cofactor">
    <cofactor evidence="9">
        <name>Cu cation</name>
        <dbReference type="ChEBI" id="CHEBI:23378"/>
    </cofactor>
    <text evidence="9">Contains 1 topaquinone per subunit.</text>
</comment>
<organism evidence="12 13">
    <name type="scientific">Cercophora scortea</name>
    <dbReference type="NCBI Taxonomy" id="314031"/>
    <lineage>
        <taxon>Eukaryota</taxon>
        <taxon>Fungi</taxon>
        <taxon>Dikarya</taxon>
        <taxon>Ascomycota</taxon>
        <taxon>Pezizomycotina</taxon>
        <taxon>Sordariomycetes</taxon>
        <taxon>Sordariomycetidae</taxon>
        <taxon>Sordariales</taxon>
        <taxon>Lasiosphaeriaceae</taxon>
        <taxon>Cercophora</taxon>
    </lineage>
</organism>
<dbReference type="GO" id="GO:0009308">
    <property type="term" value="P:amine metabolic process"/>
    <property type="evidence" value="ECO:0007669"/>
    <property type="project" value="UniProtKB-UniRule"/>
</dbReference>
<dbReference type="PRINTS" id="PR00766">
    <property type="entry name" value="CUDAOXIDASE"/>
</dbReference>
<keyword evidence="13" id="KW-1185">Reference proteome</keyword>
<dbReference type="GO" id="GO:0048038">
    <property type="term" value="F:quinone binding"/>
    <property type="evidence" value="ECO:0007669"/>
    <property type="project" value="InterPro"/>
</dbReference>
<dbReference type="Pfam" id="PF09248">
    <property type="entry name" value="DUF1965"/>
    <property type="match status" value="1"/>
</dbReference>
<evidence type="ECO:0000259" key="10">
    <source>
        <dbReference type="Pfam" id="PF01179"/>
    </source>
</evidence>
<evidence type="ECO:0000256" key="7">
    <source>
        <dbReference type="PIRSR" id="PIRSR600269-50"/>
    </source>
</evidence>
<dbReference type="InterPro" id="IPR000269">
    <property type="entry name" value="Cu_amine_oxidase"/>
</dbReference>
<name>A0AAE0M3H4_9PEZI</name>
<evidence type="ECO:0000256" key="8">
    <source>
        <dbReference type="PIRSR" id="PIRSR600269-51"/>
    </source>
</evidence>
<dbReference type="PANTHER" id="PTHR10638">
    <property type="entry name" value="COPPER AMINE OXIDASE"/>
    <property type="match status" value="1"/>
</dbReference>
<dbReference type="EMBL" id="JAUEPO010000007">
    <property type="protein sequence ID" value="KAK3317705.1"/>
    <property type="molecule type" value="Genomic_DNA"/>
</dbReference>
<comment type="cofactor">
    <cofactor evidence="1">
        <name>Cu cation</name>
        <dbReference type="ChEBI" id="CHEBI:23378"/>
    </cofactor>
</comment>
<dbReference type="Gene3D" id="3.10.450.40">
    <property type="match status" value="2"/>
</dbReference>
<dbReference type="SUPFAM" id="SSF49998">
    <property type="entry name" value="Amine oxidase catalytic domain"/>
    <property type="match status" value="1"/>
</dbReference>
<dbReference type="GO" id="GO:0008131">
    <property type="term" value="F:primary methylamine oxidase activity"/>
    <property type="evidence" value="ECO:0007669"/>
    <property type="project" value="InterPro"/>
</dbReference>
<feature type="domain" description="DUF1965" evidence="11">
    <location>
        <begin position="227"/>
        <end position="290"/>
    </location>
</feature>
<evidence type="ECO:0000256" key="9">
    <source>
        <dbReference type="RuleBase" id="RU000672"/>
    </source>
</evidence>
<protein>
    <recommendedName>
        <fullName evidence="9">Amine oxidase</fullName>
        <ecNumber evidence="9">1.4.3.-</ecNumber>
    </recommendedName>
</protein>
<dbReference type="Gene3D" id="2.70.98.20">
    <property type="entry name" value="Copper amine oxidase, catalytic domain"/>
    <property type="match status" value="1"/>
</dbReference>
<evidence type="ECO:0000256" key="4">
    <source>
        <dbReference type="ARBA" id="ARBA00022772"/>
    </source>
</evidence>
<dbReference type="InterPro" id="IPR036460">
    <property type="entry name" value="Cu_amine_oxidase_C_sf"/>
</dbReference>
<dbReference type="EC" id="1.4.3.-" evidence="9"/>
<dbReference type="GO" id="GO:0005886">
    <property type="term" value="C:plasma membrane"/>
    <property type="evidence" value="ECO:0007669"/>
    <property type="project" value="TreeGrafter"/>
</dbReference>
<dbReference type="InterPro" id="IPR015798">
    <property type="entry name" value="Cu_amine_oxidase_C"/>
</dbReference>
<dbReference type="AlphaFoldDB" id="A0AAE0M3H4"/>
<sequence>MFCLNSYLFSLLLAATIPFVLYQAWLTVPNAHNPASSSARRENIWSDLTERESIDLIRWLHGPSSGLNLTAVRAATHADDILLVAELLRPNKTDAVAFLDRSGPAPLRFARVTVKRNSVEPPDVAEYLVGPLGHSSQTIEPLRFVYNSGRSATVNPAADVVALSRWMDEVALEVADIIDDLLRRPLHGQTQDGAGQDVLEPSSNDQTFIEDGRVMRWVTFFPVSDASTLLPQGLYFKADTTGRDPAQWKVVMWLYNGITYPSIKEFRAAWQSSGFEKLESGIDGTWTALEPDLPPNNEEYSTNAPPNVLQPHGSRIKLDRAQSFVSWMGFSFNFAFSQVNGVALYDMRLDGERIMYELSLQEAMAHYAGNDPIQSSTAFLDSLFGVGTQVAALVPGYDCPTYAHFFNVSYHRMETTYRRPGALCIFESPTDYPLQRHSRGRAVTSFTNSVLIVRTIAVVGNYDYLVDYIMYLDGAVEVKVRASGYIQGAFYRNNTGYGYRVHEALSSSIHDHVLNFKADIDITGGAQNSLAKLTVAEKVVEYPWSAPRNTMVLERTVVEEECAVNWPANSASMYVITGETNHLGEKRGYRVMPGTGVGSPAHLTMQNSSLLLRAAEWAKHDVFFTRQKDTEPRSAVPANALSPGDPLVDFGRFLDGESLVDQDIVVWFNLGMHHVPHTGDIPNTLMTTSASSVMFAPHNFHVRDRSRAMTSGVRVDVKGAGRYNATYFGAPQGDLGAFVPSVRPVRKFPTNDSELAL</sequence>